<proteinExistence type="inferred from homology"/>
<evidence type="ECO:0000313" key="7">
    <source>
        <dbReference type="Proteomes" id="UP000317940"/>
    </source>
</evidence>
<dbReference type="PIRSF" id="PIRSF001365">
    <property type="entry name" value="DHDPS"/>
    <property type="match status" value="1"/>
</dbReference>
<dbReference type="EMBL" id="VIWT01000001">
    <property type="protein sequence ID" value="TWG00486.1"/>
    <property type="molecule type" value="Genomic_DNA"/>
</dbReference>
<evidence type="ECO:0000256" key="1">
    <source>
        <dbReference type="ARBA" id="ARBA00007592"/>
    </source>
</evidence>
<evidence type="ECO:0000313" key="6">
    <source>
        <dbReference type="EMBL" id="TWG00486.1"/>
    </source>
</evidence>
<dbReference type="PANTHER" id="PTHR12128">
    <property type="entry name" value="DIHYDRODIPICOLINATE SYNTHASE"/>
    <property type="match status" value="1"/>
</dbReference>
<accession>A0A561UM85</accession>
<evidence type="ECO:0000256" key="3">
    <source>
        <dbReference type="PIRNR" id="PIRNR001365"/>
    </source>
</evidence>
<dbReference type="RefSeq" id="WP_145906582.1">
    <property type="nucleotide sequence ID" value="NZ_BAAAMZ010000014.1"/>
</dbReference>
<keyword evidence="7" id="KW-1185">Reference proteome</keyword>
<feature type="active site" description="Schiff-base intermediate with substrate" evidence="4">
    <location>
        <position position="166"/>
    </location>
</feature>
<evidence type="ECO:0000256" key="2">
    <source>
        <dbReference type="ARBA" id="ARBA00023239"/>
    </source>
</evidence>
<dbReference type="PRINTS" id="PR00146">
    <property type="entry name" value="DHPICSNTHASE"/>
</dbReference>
<evidence type="ECO:0000256" key="5">
    <source>
        <dbReference type="PIRSR" id="PIRSR001365-2"/>
    </source>
</evidence>
<comment type="similarity">
    <text evidence="1 3">Belongs to the DapA family.</text>
</comment>
<dbReference type="InterPro" id="IPR002220">
    <property type="entry name" value="DapA-like"/>
</dbReference>
<evidence type="ECO:0000256" key="4">
    <source>
        <dbReference type="PIRSR" id="PIRSR001365-1"/>
    </source>
</evidence>
<feature type="binding site" evidence="5">
    <location>
        <position position="50"/>
    </location>
    <ligand>
        <name>pyruvate</name>
        <dbReference type="ChEBI" id="CHEBI:15361"/>
    </ligand>
</feature>
<dbReference type="Proteomes" id="UP000317940">
    <property type="component" value="Unassembled WGS sequence"/>
</dbReference>
<name>A0A561UM85_9ACTN</name>
<dbReference type="Pfam" id="PF00701">
    <property type="entry name" value="DHDPS"/>
    <property type="match status" value="1"/>
</dbReference>
<dbReference type="GO" id="GO:0008840">
    <property type="term" value="F:4-hydroxy-tetrahydrodipicolinate synthase activity"/>
    <property type="evidence" value="ECO:0007669"/>
    <property type="project" value="TreeGrafter"/>
</dbReference>
<dbReference type="InterPro" id="IPR013785">
    <property type="entry name" value="Aldolase_TIM"/>
</dbReference>
<dbReference type="OrthoDB" id="9782828at2"/>
<dbReference type="AlphaFoldDB" id="A0A561UM85"/>
<reference evidence="6 7" key="1">
    <citation type="submission" date="2019-06" db="EMBL/GenBank/DDBJ databases">
        <title>Sequencing the genomes of 1000 actinobacteria strains.</title>
        <authorList>
            <person name="Klenk H.-P."/>
        </authorList>
    </citation>
    <scope>NUCLEOTIDE SEQUENCE [LARGE SCALE GENOMIC DNA]</scope>
    <source>
        <strain evidence="6 7">DSM 44826</strain>
    </source>
</reference>
<dbReference type="SUPFAM" id="SSF51569">
    <property type="entry name" value="Aldolase"/>
    <property type="match status" value="1"/>
</dbReference>
<keyword evidence="2 3" id="KW-0456">Lyase</keyword>
<sequence>MDTTHALRGIYVPLITPFTPAGELATDALESLAHQVLDDGATGLVALGTTGEPGALDEAEKAAVVEVCTRVCRERGAQLLVGAAGTATRQVVQALRGLDHEVTAALTLVPPFARAGDAAVLAHFRELAAQSPVPLVVYHIPYRTGQQLSTATLRELAELPGIAGIKLATGAVDPQAVELLGAELPGFAVLGGDDAVLPPLLALGAAGGILASAHLATARWVELAEAWRAGEAGRARALGHRLAELAAAAFAEPNPTVVKGVLHAQGRIPSPAVRLPLLAAGGAPVARALEVLAAVD</sequence>
<feature type="active site" description="Proton donor/acceptor" evidence="4">
    <location>
        <position position="138"/>
    </location>
</feature>
<feature type="binding site" evidence="5">
    <location>
        <position position="209"/>
    </location>
    <ligand>
        <name>pyruvate</name>
        <dbReference type="ChEBI" id="CHEBI:15361"/>
    </ligand>
</feature>
<dbReference type="SMART" id="SM01130">
    <property type="entry name" value="DHDPS"/>
    <property type="match status" value="1"/>
</dbReference>
<organism evidence="6 7">
    <name type="scientific">Kitasatospora viridis</name>
    <dbReference type="NCBI Taxonomy" id="281105"/>
    <lineage>
        <taxon>Bacteria</taxon>
        <taxon>Bacillati</taxon>
        <taxon>Actinomycetota</taxon>
        <taxon>Actinomycetes</taxon>
        <taxon>Kitasatosporales</taxon>
        <taxon>Streptomycetaceae</taxon>
        <taxon>Kitasatospora</taxon>
    </lineage>
</organism>
<protein>
    <submittedName>
        <fullName evidence="6">4-hydroxy-tetrahydrodipicolinate synthase</fullName>
    </submittedName>
</protein>
<comment type="caution">
    <text evidence="6">The sequence shown here is derived from an EMBL/GenBank/DDBJ whole genome shotgun (WGS) entry which is preliminary data.</text>
</comment>
<dbReference type="PANTHER" id="PTHR12128:SF66">
    <property type="entry name" value="4-HYDROXY-2-OXOGLUTARATE ALDOLASE, MITOCHONDRIAL"/>
    <property type="match status" value="1"/>
</dbReference>
<dbReference type="Gene3D" id="3.20.20.70">
    <property type="entry name" value="Aldolase class I"/>
    <property type="match status" value="1"/>
</dbReference>
<gene>
    <name evidence="6" type="ORF">FHX73_114365</name>
</gene>